<evidence type="ECO:0000313" key="1">
    <source>
        <dbReference type="Proteomes" id="UP000095283"/>
    </source>
</evidence>
<dbReference type="WBParaSite" id="Hba_16484">
    <property type="protein sequence ID" value="Hba_16484"/>
    <property type="gene ID" value="Hba_16484"/>
</dbReference>
<keyword evidence="1" id="KW-1185">Reference proteome</keyword>
<evidence type="ECO:0000313" key="2">
    <source>
        <dbReference type="WBParaSite" id="Hba_16484"/>
    </source>
</evidence>
<protein>
    <submittedName>
        <fullName evidence="2">Transposase</fullName>
    </submittedName>
</protein>
<accession>A0A1I7XG72</accession>
<reference evidence="2" key="1">
    <citation type="submission" date="2016-11" db="UniProtKB">
        <authorList>
            <consortium name="WormBaseParasite"/>
        </authorList>
    </citation>
    <scope>IDENTIFICATION</scope>
</reference>
<name>A0A1I7XG72_HETBA</name>
<dbReference type="AlphaFoldDB" id="A0A1I7XG72"/>
<organism evidence="1 2">
    <name type="scientific">Heterorhabditis bacteriophora</name>
    <name type="common">Entomopathogenic nematode worm</name>
    <dbReference type="NCBI Taxonomy" id="37862"/>
    <lineage>
        <taxon>Eukaryota</taxon>
        <taxon>Metazoa</taxon>
        <taxon>Ecdysozoa</taxon>
        <taxon>Nematoda</taxon>
        <taxon>Chromadorea</taxon>
        <taxon>Rhabditida</taxon>
        <taxon>Rhabditina</taxon>
        <taxon>Rhabditomorpha</taxon>
        <taxon>Strongyloidea</taxon>
        <taxon>Heterorhabditidae</taxon>
        <taxon>Heterorhabditis</taxon>
    </lineage>
</organism>
<dbReference type="Proteomes" id="UP000095283">
    <property type="component" value="Unplaced"/>
</dbReference>
<sequence>MDRISNSLHGSIARIVTIRKKKRQWLSWRVGSDIRSIEIRKLTAVTNLVKTINNLRQSTLRLRNKATSIKNHSGSDN</sequence>
<proteinExistence type="predicted"/>